<organism evidence="2 3">
    <name type="scientific">Araneus ventricosus</name>
    <name type="common">Orbweaver spider</name>
    <name type="synonym">Epeira ventricosa</name>
    <dbReference type="NCBI Taxonomy" id="182803"/>
    <lineage>
        <taxon>Eukaryota</taxon>
        <taxon>Metazoa</taxon>
        <taxon>Ecdysozoa</taxon>
        <taxon>Arthropoda</taxon>
        <taxon>Chelicerata</taxon>
        <taxon>Arachnida</taxon>
        <taxon>Araneae</taxon>
        <taxon>Araneomorphae</taxon>
        <taxon>Entelegynae</taxon>
        <taxon>Araneoidea</taxon>
        <taxon>Araneidae</taxon>
        <taxon>Araneus</taxon>
    </lineage>
</organism>
<feature type="chain" id="PRO_5021499511" evidence="1">
    <location>
        <begin position="23"/>
        <end position="102"/>
    </location>
</feature>
<name>A0A4Y2WB72_ARAVE</name>
<sequence length="102" mass="11825">MLGHSLCIQFAITKLLVYYVMPSSFPNRQFNNNFTRGDPKNLLYELIYSRNRDTIGHNVRLHRAWQVLDVYVSRLIMLSPPGYGAPYETLLSVHLFLPAINL</sequence>
<protein>
    <submittedName>
        <fullName evidence="2">Uncharacterized protein</fullName>
    </submittedName>
</protein>
<keyword evidence="3" id="KW-1185">Reference proteome</keyword>
<gene>
    <name evidence="2" type="ORF">AVEN_35047_1</name>
</gene>
<keyword evidence="1" id="KW-0732">Signal</keyword>
<dbReference type="EMBL" id="BGPR01056806">
    <property type="protein sequence ID" value="GBO33257.1"/>
    <property type="molecule type" value="Genomic_DNA"/>
</dbReference>
<proteinExistence type="predicted"/>
<reference evidence="2 3" key="1">
    <citation type="journal article" date="2019" name="Sci. Rep.">
        <title>Orb-weaving spider Araneus ventricosus genome elucidates the spidroin gene catalogue.</title>
        <authorList>
            <person name="Kono N."/>
            <person name="Nakamura H."/>
            <person name="Ohtoshi R."/>
            <person name="Moran D.A.P."/>
            <person name="Shinohara A."/>
            <person name="Yoshida Y."/>
            <person name="Fujiwara M."/>
            <person name="Mori M."/>
            <person name="Tomita M."/>
            <person name="Arakawa K."/>
        </authorList>
    </citation>
    <scope>NUCLEOTIDE SEQUENCE [LARGE SCALE GENOMIC DNA]</scope>
</reference>
<comment type="caution">
    <text evidence="2">The sequence shown here is derived from an EMBL/GenBank/DDBJ whole genome shotgun (WGS) entry which is preliminary data.</text>
</comment>
<evidence type="ECO:0000256" key="1">
    <source>
        <dbReference type="SAM" id="SignalP"/>
    </source>
</evidence>
<evidence type="ECO:0000313" key="2">
    <source>
        <dbReference type="EMBL" id="GBO33257.1"/>
    </source>
</evidence>
<dbReference type="AlphaFoldDB" id="A0A4Y2WB72"/>
<feature type="signal peptide" evidence="1">
    <location>
        <begin position="1"/>
        <end position="22"/>
    </location>
</feature>
<accession>A0A4Y2WB72</accession>
<dbReference type="Proteomes" id="UP000499080">
    <property type="component" value="Unassembled WGS sequence"/>
</dbReference>
<evidence type="ECO:0000313" key="3">
    <source>
        <dbReference type="Proteomes" id="UP000499080"/>
    </source>
</evidence>